<evidence type="ECO:0000313" key="2">
    <source>
        <dbReference type="EMBL" id="KZV26298.1"/>
    </source>
</evidence>
<proteinExistence type="predicted"/>
<dbReference type="Proteomes" id="UP000250235">
    <property type="component" value="Unassembled WGS sequence"/>
</dbReference>
<sequence>MFICSSAASPGGVIRIPTATPPRVHRTASPRRRPPPAKRARQVPRATVRDNRVRWPAIGTVAAFSYSAAIRTLQCRRLLRQSALEELKNFPRTESPRQSDPNKSDHGGTAAAERGVNERERFTAFAQIWKEGKFALTLCDLPLGGAGFTAYELAEIQKEILFPLKKLMTVEIEDYK</sequence>
<evidence type="ECO:0000256" key="1">
    <source>
        <dbReference type="SAM" id="MobiDB-lite"/>
    </source>
</evidence>
<evidence type="ECO:0000313" key="3">
    <source>
        <dbReference type="Proteomes" id="UP000250235"/>
    </source>
</evidence>
<feature type="region of interest" description="Disordered" evidence="1">
    <location>
        <begin position="13"/>
        <end position="46"/>
    </location>
</feature>
<reference evidence="2 3" key="1">
    <citation type="journal article" date="2015" name="Proc. Natl. Acad. Sci. U.S.A.">
        <title>The resurrection genome of Boea hygrometrica: A blueprint for survival of dehydration.</title>
        <authorList>
            <person name="Xiao L."/>
            <person name="Yang G."/>
            <person name="Zhang L."/>
            <person name="Yang X."/>
            <person name="Zhao S."/>
            <person name="Ji Z."/>
            <person name="Zhou Q."/>
            <person name="Hu M."/>
            <person name="Wang Y."/>
            <person name="Chen M."/>
            <person name="Xu Y."/>
            <person name="Jin H."/>
            <person name="Xiao X."/>
            <person name="Hu G."/>
            <person name="Bao F."/>
            <person name="Hu Y."/>
            <person name="Wan P."/>
            <person name="Li L."/>
            <person name="Deng X."/>
            <person name="Kuang T."/>
            <person name="Xiang C."/>
            <person name="Zhu J.K."/>
            <person name="Oliver M.J."/>
            <person name="He Y."/>
        </authorList>
    </citation>
    <scope>NUCLEOTIDE SEQUENCE [LARGE SCALE GENOMIC DNA]</scope>
    <source>
        <strain evidence="3">cv. XS01</strain>
    </source>
</reference>
<organism evidence="2 3">
    <name type="scientific">Dorcoceras hygrometricum</name>
    <dbReference type="NCBI Taxonomy" id="472368"/>
    <lineage>
        <taxon>Eukaryota</taxon>
        <taxon>Viridiplantae</taxon>
        <taxon>Streptophyta</taxon>
        <taxon>Embryophyta</taxon>
        <taxon>Tracheophyta</taxon>
        <taxon>Spermatophyta</taxon>
        <taxon>Magnoliopsida</taxon>
        <taxon>eudicotyledons</taxon>
        <taxon>Gunneridae</taxon>
        <taxon>Pentapetalae</taxon>
        <taxon>asterids</taxon>
        <taxon>lamiids</taxon>
        <taxon>Lamiales</taxon>
        <taxon>Gesneriaceae</taxon>
        <taxon>Didymocarpoideae</taxon>
        <taxon>Trichosporeae</taxon>
        <taxon>Loxocarpinae</taxon>
        <taxon>Dorcoceras</taxon>
    </lineage>
</organism>
<accession>A0A2Z7AY74</accession>
<gene>
    <name evidence="2" type="ORF">F511_39759</name>
</gene>
<keyword evidence="3" id="KW-1185">Reference proteome</keyword>
<dbReference type="EMBL" id="KV011336">
    <property type="protein sequence ID" value="KZV26298.1"/>
    <property type="molecule type" value="Genomic_DNA"/>
</dbReference>
<name>A0A2Z7AY74_9LAMI</name>
<feature type="compositionally biased region" description="Basic residues" evidence="1">
    <location>
        <begin position="23"/>
        <end position="42"/>
    </location>
</feature>
<feature type="compositionally biased region" description="Basic and acidic residues" evidence="1">
    <location>
        <begin position="89"/>
        <end position="106"/>
    </location>
</feature>
<feature type="region of interest" description="Disordered" evidence="1">
    <location>
        <begin position="89"/>
        <end position="116"/>
    </location>
</feature>
<dbReference type="AlphaFoldDB" id="A0A2Z7AY74"/>
<protein>
    <submittedName>
        <fullName evidence="2">Isoamylase 3, chloroplastic</fullName>
    </submittedName>
</protein>